<gene>
    <name evidence="1" type="ORF">HG263_13060</name>
</gene>
<evidence type="ECO:0000313" key="1">
    <source>
        <dbReference type="EMBL" id="NOU51460.1"/>
    </source>
</evidence>
<protein>
    <submittedName>
        <fullName evidence="1">Uncharacterized protein</fullName>
    </submittedName>
</protein>
<comment type="caution">
    <text evidence="1">The sequence shown here is derived from an EMBL/GenBank/DDBJ whole genome shotgun (WGS) entry which is preliminary data.</text>
</comment>
<dbReference type="EMBL" id="JABBPG010000005">
    <property type="protein sequence ID" value="NOU51460.1"/>
    <property type="molecule type" value="Genomic_DNA"/>
</dbReference>
<keyword evidence="2" id="KW-1185">Reference proteome</keyword>
<name>A0A849VF82_9GAMM</name>
<dbReference type="RefSeq" id="WP_171626525.1">
    <property type="nucleotide sequence ID" value="NZ_JABBPG010000005.1"/>
</dbReference>
<accession>A0A849VF82</accession>
<evidence type="ECO:0000313" key="2">
    <source>
        <dbReference type="Proteomes" id="UP000586305"/>
    </source>
</evidence>
<dbReference type="Proteomes" id="UP000586305">
    <property type="component" value="Unassembled WGS sequence"/>
</dbReference>
<organism evidence="1 2">
    <name type="scientific">Pseudoalteromonas caenipelagi</name>
    <dbReference type="NCBI Taxonomy" id="2726988"/>
    <lineage>
        <taxon>Bacteria</taxon>
        <taxon>Pseudomonadati</taxon>
        <taxon>Pseudomonadota</taxon>
        <taxon>Gammaproteobacteria</taxon>
        <taxon>Alteromonadales</taxon>
        <taxon>Pseudoalteromonadaceae</taxon>
        <taxon>Pseudoalteromonas</taxon>
    </lineage>
</organism>
<reference evidence="1 2" key="1">
    <citation type="submission" date="2020-04" db="EMBL/GenBank/DDBJ databases">
        <title>Pseudoalteromonas caenipelagi sp. nov., isolated from a tidal flat.</title>
        <authorList>
            <person name="Park S."/>
            <person name="Yoon J.-H."/>
        </authorList>
    </citation>
    <scope>NUCLEOTIDE SEQUENCE [LARGE SCALE GENOMIC DNA]</scope>
    <source>
        <strain evidence="1 2">JBTF-M23</strain>
    </source>
</reference>
<sequence>MMETKTDINIGALAKLKLIILDDGNIPKMVARVAKQLVYKYRCEVSIGSLLSSSHIAVNLGVAHS</sequence>
<proteinExistence type="predicted"/>
<dbReference type="AlphaFoldDB" id="A0A849VF82"/>